<dbReference type="GO" id="GO:0009451">
    <property type="term" value="P:RNA modification"/>
    <property type="evidence" value="ECO:0007669"/>
    <property type="project" value="InterPro"/>
</dbReference>
<feature type="repeat" description="PPR" evidence="3">
    <location>
        <begin position="309"/>
        <end position="343"/>
    </location>
</feature>
<dbReference type="AlphaFoldDB" id="A0A6G1CER8"/>
<proteinExistence type="predicted"/>
<feature type="region of interest" description="Disordered" evidence="4">
    <location>
        <begin position="16"/>
        <end position="52"/>
    </location>
</feature>
<evidence type="ECO:0000256" key="1">
    <source>
        <dbReference type="ARBA" id="ARBA00022737"/>
    </source>
</evidence>
<organism evidence="5 6">
    <name type="scientific">Oryza meyeriana var. granulata</name>
    <dbReference type="NCBI Taxonomy" id="110450"/>
    <lineage>
        <taxon>Eukaryota</taxon>
        <taxon>Viridiplantae</taxon>
        <taxon>Streptophyta</taxon>
        <taxon>Embryophyta</taxon>
        <taxon>Tracheophyta</taxon>
        <taxon>Spermatophyta</taxon>
        <taxon>Magnoliopsida</taxon>
        <taxon>Liliopsida</taxon>
        <taxon>Poales</taxon>
        <taxon>Poaceae</taxon>
        <taxon>BOP clade</taxon>
        <taxon>Oryzoideae</taxon>
        <taxon>Oryzeae</taxon>
        <taxon>Oryzinae</taxon>
        <taxon>Oryza</taxon>
        <taxon>Oryza meyeriana</taxon>
    </lineage>
</organism>
<dbReference type="PROSITE" id="PS51375">
    <property type="entry name" value="PPR"/>
    <property type="match status" value="4"/>
</dbReference>
<keyword evidence="1" id="KW-0677">Repeat</keyword>
<evidence type="ECO:0000256" key="3">
    <source>
        <dbReference type="PROSITE-ProRule" id="PRU00708"/>
    </source>
</evidence>
<dbReference type="EMBL" id="SPHZ02000009">
    <property type="protein sequence ID" value="KAF0898527.1"/>
    <property type="molecule type" value="Genomic_DNA"/>
</dbReference>
<gene>
    <name evidence="5" type="ORF">E2562_008121</name>
</gene>
<reference evidence="5 6" key="1">
    <citation type="submission" date="2019-11" db="EMBL/GenBank/DDBJ databases">
        <title>Whole genome sequence of Oryza granulata.</title>
        <authorList>
            <person name="Li W."/>
        </authorList>
    </citation>
    <scope>NUCLEOTIDE SEQUENCE [LARGE SCALE GENOMIC DNA]</scope>
    <source>
        <strain evidence="6">cv. Menghai</strain>
        <tissue evidence="5">Leaf</tissue>
    </source>
</reference>
<dbReference type="FunFam" id="1.25.40.10:FF:000344">
    <property type="entry name" value="Pentatricopeptide repeat-containing protein"/>
    <property type="match status" value="1"/>
</dbReference>
<evidence type="ECO:0000256" key="4">
    <source>
        <dbReference type="SAM" id="MobiDB-lite"/>
    </source>
</evidence>
<sequence length="349" mass="38053">MASLPLPTLLHHDPLLSRAHHRPPPLPQPLASPLPSRLAAAHPSAPSPSPYADERLRAEELRSYAAALQGCAERRALRRGKALHARLLRSGLRPDAFLHDSLLNMYCKCGRLAAARSVFDGMPHRDVVAWTAMISAHTAAGDASSALELFAEMGEQGVVPNGFTLAAVLKASVVGSDLGFTPQVHAQAVKLQGLLDPYVASSLVEAYVSSGEVDVAERTLLDSPVRSDVSWNALFNEYARDGDYTKIMQVFDKLVESGDEISNGLQLHSYTIKSGWNSAVVSSALVDMYVKCGNIRDAEMLFDESDTHDLVEWNTIICGYAHHGRGYKALKAFQEMIDEGKYLIYITLC</sequence>
<dbReference type="Pfam" id="PF01535">
    <property type="entry name" value="PPR"/>
    <property type="match status" value="3"/>
</dbReference>
<name>A0A6G1CER8_9ORYZ</name>
<dbReference type="OrthoDB" id="185373at2759"/>
<accession>A0A6G1CER8</accession>
<feature type="compositionally biased region" description="Low complexity" evidence="4">
    <location>
        <begin position="33"/>
        <end position="44"/>
    </location>
</feature>
<protein>
    <recommendedName>
        <fullName evidence="7">Pentacotripeptide-repeat region of PRORP domain-containing protein</fullName>
    </recommendedName>
</protein>
<dbReference type="InterPro" id="IPR046960">
    <property type="entry name" value="PPR_At4g14850-like_plant"/>
</dbReference>
<dbReference type="InterPro" id="IPR002885">
    <property type="entry name" value="PPR_rpt"/>
</dbReference>
<dbReference type="NCBIfam" id="TIGR00756">
    <property type="entry name" value="PPR"/>
    <property type="match status" value="4"/>
</dbReference>
<dbReference type="InterPro" id="IPR011990">
    <property type="entry name" value="TPR-like_helical_dom_sf"/>
</dbReference>
<evidence type="ECO:0000256" key="2">
    <source>
        <dbReference type="ARBA" id="ARBA00022946"/>
    </source>
</evidence>
<evidence type="ECO:0000313" key="5">
    <source>
        <dbReference type="EMBL" id="KAF0898527.1"/>
    </source>
</evidence>
<comment type="caution">
    <text evidence="5">The sequence shown here is derived from an EMBL/GenBank/DDBJ whole genome shotgun (WGS) entry which is preliminary data.</text>
</comment>
<dbReference type="GO" id="GO:0003723">
    <property type="term" value="F:RNA binding"/>
    <property type="evidence" value="ECO:0007669"/>
    <property type="project" value="InterPro"/>
</dbReference>
<dbReference type="PANTHER" id="PTHR24015">
    <property type="entry name" value="OS07G0578800 PROTEIN-RELATED"/>
    <property type="match status" value="1"/>
</dbReference>
<dbReference type="Pfam" id="PF13041">
    <property type="entry name" value="PPR_2"/>
    <property type="match status" value="1"/>
</dbReference>
<evidence type="ECO:0000313" key="6">
    <source>
        <dbReference type="Proteomes" id="UP000479710"/>
    </source>
</evidence>
<evidence type="ECO:0008006" key="7">
    <source>
        <dbReference type="Google" id="ProtNLM"/>
    </source>
</evidence>
<feature type="repeat" description="PPR" evidence="3">
    <location>
        <begin position="126"/>
        <end position="160"/>
    </location>
</feature>
<keyword evidence="2" id="KW-0809">Transit peptide</keyword>
<dbReference type="PANTHER" id="PTHR24015:SF2030">
    <property type="entry name" value="OS07G0244400 PROTEIN"/>
    <property type="match status" value="1"/>
</dbReference>
<dbReference type="Proteomes" id="UP000479710">
    <property type="component" value="Unassembled WGS sequence"/>
</dbReference>
<feature type="repeat" description="PPR" evidence="3">
    <location>
        <begin position="227"/>
        <end position="261"/>
    </location>
</feature>
<dbReference type="Gene3D" id="1.25.40.10">
    <property type="entry name" value="Tetratricopeptide repeat domain"/>
    <property type="match status" value="3"/>
</dbReference>
<feature type="repeat" description="PPR" evidence="3">
    <location>
        <begin position="95"/>
        <end position="125"/>
    </location>
</feature>
<dbReference type="Pfam" id="PF12854">
    <property type="entry name" value="PPR_1"/>
    <property type="match status" value="1"/>
</dbReference>
<keyword evidence="6" id="KW-1185">Reference proteome</keyword>